<evidence type="ECO:0000256" key="5">
    <source>
        <dbReference type="ARBA" id="ARBA00023180"/>
    </source>
</evidence>
<dbReference type="GO" id="GO:0022857">
    <property type="term" value="F:transmembrane transporter activity"/>
    <property type="evidence" value="ECO:0007669"/>
    <property type="project" value="InterPro"/>
</dbReference>
<keyword evidence="2 7" id="KW-0812">Transmembrane</keyword>
<evidence type="ECO:0000256" key="3">
    <source>
        <dbReference type="ARBA" id="ARBA00022989"/>
    </source>
</evidence>
<feature type="transmembrane region" description="Helical" evidence="7">
    <location>
        <begin position="138"/>
        <end position="155"/>
    </location>
</feature>
<dbReference type="OrthoDB" id="413079at2759"/>
<dbReference type="SUPFAM" id="SSF103473">
    <property type="entry name" value="MFS general substrate transporter"/>
    <property type="match status" value="1"/>
</dbReference>
<dbReference type="Proteomes" id="UP000777438">
    <property type="component" value="Unassembled WGS sequence"/>
</dbReference>
<dbReference type="InterPro" id="IPR020846">
    <property type="entry name" value="MFS_dom"/>
</dbReference>
<dbReference type="PANTHER" id="PTHR23514">
    <property type="entry name" value="BYPASS OF STOP CODON PROTEIN 6"/>
    <property type="match status" value="1"/>
</dbReference>
<dbReference type="GO" id="GO:0016020">
    <property type="term" value="C:membrane"/>
    <property type="evidence" value="ECO:0007669"/>
    <property type="project" value="UniProtKB-SubCell"/>
</dbReference>
<feature type="transmembrane region" description="Helical" evidence="7">
    <location>
        <begin position="112"/>
        <end position="132"/>
    </location>
</feature>
<feature type="transmembrane region" description="Helical" evidence="7">
    <location>
        <begin position="313"/>
        <end position="331"/>
    </location>
</feature>
<dbReference type="InterPro" id="IPR051788">
    <property type="entry name" value="MFS_Transporter"/>
</dbReference>
<dbReference type="PANTHER" id="PTHR23514:SF16">
    <property type="entry name" value="TRANSPORTER, PUTATIVE (AFU_ORTHOLOGUE AFUA_2G17270)-RELATED"/>
    <property type="match status" value="1"/>
</dbReference>
<feature type="transmembrane region" description="Helical" evidence="7">
    <location>
        <begin position="343"/>
        <end position="361"/>
    </location>
</feature>
<dbReference type="PROSITE" id="PS50850">
    <property type="entry name" value="MFS"/>
    <property type="match status" value="1"/>
</dbReference>
<evidence type="ECO:0000256" key="1">
    <source>
        <dbReference type="ARBA" id="ARBA00004141"/>
    </source>
</evidence>
<evidence type="ECO:0000256" key="2">
    <source>
        <dbReference type="ARBA" id="ARBA00022692"/>
    </source>
</evidence>
<feature type="domain" description="Major facilitator superfamily (MFS) profile" evidence="8">
    <location>
        <begin position="52"/>
        <end position="454"/>
    </location>
</feature>
<feature type="transmembrane region" description="Helical" evidence="7">
    <location>
        <begin position="430"/>
        <end position="450"/>
    </location>
</feature>
<dbReference type="InterPro" id="IPR011701">
    <property type="entry name" value="MFS"/>
</dbReference>
<evidence type="ECO:0000256" key="7">
    <source>
        <dbReference type="SAM" id="Phobius"/>
    </source>
</evidence>
<feature type="transmembrane region" description="Helical" evidence="7">
    <location>
        <begin position="277"/>
        <end position="298"/>
    </location>
</feature>
<dbReference type="FunFam" id="1.20.1250.20:FF:000286">
    <property type="entry name" value="MFS efflux transporter"/>
    <property type="match status" value="1"/>
</dbReference>
<evidence type="ECO:0000259" key="8">
    <source>
        <dbReference type="PROSITE" id="PS50850"/>
    </source>
</evidence>
<evidence type="ECO:0000313" key="9">
    <source>
        <dbReference type="EMBL" id="KAH6889650.1"/>
    </source>
</evidence>
<protein>
    <submittedName>
        <fullName evidence="9">Major facilitator superfamily domain-containing protein</fullName>
    </submittedName>
</protein>
<evidence type="ECO:0000256" key="6">
    <source>
        <dbReference type="SAM" id="MobiDB-lite"/>
    </source>
</evidence>
<accession>A0A9P8W3X8</accession>
<feature type="transmembrane region" description="Helical" evidence="7">
    <location>
        <begin position="53"/>
        <end position="77"/>
    </location>
</feature>
<gene>
    <name evidence="9" type="ORF">B0T10DRAFT_439962</name>
</gene>
<keyword evidence="10" id="KW-1185">Reference proteome</keyword>
<reference evidence="9 10" key="1">
    <citation type="journal article" date="2021" name="Nat. Commun.">
        <title>Genetic determinants of endophytism in the Arabidopsis root mycobiome.</title>
        <authorList>
            <person name="Mesny F."/>
            <person name="Miyauchi S."/>
            <person name="Thiergart T."/>
            <person name="Pickel B."/>
            <person name="Atanasova L."/>
            <person name="Karlsson M."/>
            <person name="Huettel B."/>
            <person name="Barry K.W."/>
            <person name="Haridas S."/>
            <person name="Chen C."/>
            <person name="Bauer D."/>
            <person name="Andreopoulos W."/>
            <person name="Pangilinan J."/>
            <person name="LaButti K."/>
            <person name="Riley R."/>
            <person name="Lipzen A."/>
            <person name="Clum A."/>
            <person name="Drula E."/>
            <person name="Henrissat B."/>
            <person name="Kohler A."/>
            <person name="Grigoriev I.V."/>
            <person name="Martin F.M."/>
            <person name="Hacquard S."/>
        </authorList>
    </citation>
    <scope>NUCLEOTIDE SEQUENCE [LARGE SCALE GENOMIC DNA]</scope>
    <source>
        <strain evidence="9 10">MPI-CAGE-CH-0241</strain>
    </source>
</reference>
<keyword evidence="4 7" id="KW-0472">Membrane</keyword>
<feature type="transmembrane region" description="Helical" evidence="7">
    <location>
        <begin position="401"/>
        <end position="424"/>
    </location>
</feature>
<feature type="transmembrane region" description="Helical" evidence="7">
    <location>
        <begin position="176"/>
        <end position="199"/>
    </location>
</feature>
<dbReference type="Gene3D" id="1.20.1250.20">
    <property type="entry name" value="MFS general substrate transporter like domains"/>
    <property type="match status" value="1"/>
</dbReference>
<keyword evidence="5" id="KW-0325">Glycoprotein</keyword>
<sequence>MSTTTTQLEPGPVSEAHELQSRLDKTTGSGEEPVGPHTEIESSKNDGKTYLKIASAGFSFFVAGVNDGSLGALVPFVIRDYGINTAIVSSVYGANFMGWLVGALTNTHLSQVFDLGSMLFLGAALQVVGHALRAWRPPFGLYAVTFWVASLGQAYQDTHGNTFVASTKGSNRWLAFIHAMYMAGCLCGPFVATAIASAGQDSQWYLFYCFPLGLGVANLALVYVAFRDTFGLVRKKPVTAAGDVGAGDAEMASSPEGSPDKDTAMNLIKETLKTRSMWLLSLFFFCFLGATLTASGWVVEYLVVVRDGDISKMGYVSAGFNGGSLLGRLFLGEVTHRFGYRRMIFLFSLISIGLQLLFWLVPNIIAASISISLLGFLMGPYFATGISVGAKLFSPRIHSTALAFVFVFAQMGGCFFPIITGLVASRAGVAVLQPMLCALLAATSISWLLVPKPKESENTSLHRE</sequence>
<dbReference type="Pfam" id="PF07690">
    <property type="entry name" value="MFS_1"/>
    <property type="match status" value="2"/>
</dbReference>
<evidence type="ECO:0000256" key="4">
    <source>
        <dbReference type="ARBA" id="ARBA00023136"/>
    </source>
</evidence>
<feature type="region of interest" description="Disordered" evidence="6">
    <location>
        <begin position="1"/>
        <end position="43"/>
    </location>
</feature>
<feature type="transmembrane region" description="Helical" evidence="7">
    <location>
        <begin position="205"/>
        <end position="226"/>
    </location>
</feature>
<feature type="compositionally biased region" description="Basic and acidic residues" evidence="6">
    <location>
        <begin position="15"/>
        <end position="25"/>
    </location>
</feature>
<feature type="transmembrane region" description="Helical" evidence="7">
    <location>
        <begin position="83"/>
        <end position="105"/>
    </location>
</feature>
<comment type="caution">
    <text evidence="9">The sequence shown here is derived from an EMBL/GenBank/DDBJ whole genome shotgun (WGS) entry which is preliminary data.</text>
</comment>
<keyword evidence="3 7" id="KW-1133">Transmembrane helix</keyword>
<comment type="subcellular location">
    <subcellularLocation>
        <location evidence="1">Membrane</location>
        <topology evidence="1">Multi-pass membrane protein</topology>
    </subcellularLocation>
</comment>
<feature type="transmembrane region" description="Helical" evidence="7">
    <location>
        <begin position="367"/>
        <end position="389"/>
    </location>
</feature>
<name>A0A9P8W3X8_9HYPO</name>
<dbReference type="EMBL" id="JAGPYM010000010">
    <property type="protein sequence ID" value="KAH6889650.1"/>
    <property type="molecule type" value="Genomic_DNA"/>
</dbReference>
<evidence type="ECO:0000313" key="10">
    <source>
        <dbReference type="Proteomes" id="UP000777438"/>
    </source>
</evidence>
<dbReference type="InterPro" id="IPR036259">
    <property type="entry name" value="MFS_trans_sf"/>
</dbReference>
<dbReference type="AlphaFoldDB" id="A0A9P8W3X8"/>
<proteinExistence type="predicted"/>
<organism evidence="9 10">
    <name type="scientific">Thelonectria olida</name>
    <dbReference type="NCBI Taxonomy" id="1576542"/>
    <lineage>
        <taxon>Eukaryota</taxon>
        <taxon>Fungi</taxon>
        <taxon>Dikarya</taxon>
        <taxon>Ascomycota</taxon>
        <taxon>Pezizomycotina</taxon>
        <taxon>Sordariomycetes</taxon>
        <taxon>Hypocreomycetidae</taxon>
        <taxon>Hypocreales</taxon>
        <taxon>Nectriaceae</taxon>
        <taxon>Thelonectria</taxon>
    </lineage>
</organism>